<keyword evidence="5" id="KW-0378">Hydrolase</keyword>
<evidence type="ECO:0000256" key="7">
    <source>
        <dbReference type="ARBA" id="ARBA00022908"/>
    </source>
</evidence>
<evidence type="ECO:0000256" key="8">
    <source>
        <dbReference type="ARBA" id="ARBA00022918"/>
    </source>
</evidence>
<evidence type="ECO:0000256" key="10">
    <source>
        <dbReference type="ARBA" id="ARBA00023172"/>
    </source>
</evidence>
<dbReference type="GO" id="GO:0003676">
    <property type="term" value="F:nucleic acid binding"/>
    <property type="evidence" value="ECO:0007669"/>
    <property type="project" value="InterPro"/>
</dbReference>
<keyword evidence="2" id="KW-0540">Nuclease</keyword>
<dbReference type="PANTHER" id="PTHR42648:SF11">
    <property type="entry name" value="TRANSPOSON TY4-P GAG-POL POLYPROTEIN"/>
    <property type="match status" value="1"/>
</dbReference>
<dbReference type="AlphaFoldDB" id="A0A0L6V4L8"/>
<dbReference type="GO" id="GO:0003964">
    <property type="term" value="F:RNA-directed DNA polymerase activity"/>
    <property type="evidence" value="ECO:0007669"/>
    <property type="project" value="UniProtKB-KW"/>
</dbReference>
<evidence type="ECO:0000256" key="6">
    <source>
        <dbReference type="ARBA" id="ARBA00022842"/>
    </source>
</evidence>
<keyword evidence="12" id="KW-1185">Reference proteome</keyword>
<evidence type="ECO:0000256" key="3">
    <source>
        <dbReference type="ARBA" id="ARBA00022723"/>
    </source>
</evidence>
<accession>A0A0L6V4L8</accession>
<dbReference type="GO" id="GO:0006310">
    <property type="term" value="P:DNA recombination"/>
    <property type="evidence" value="ECO:0007669"/>
    <property type="project" value="UniProtKB-KW"/>
</dbReference>
<keyword evidence="8" id="KW-0695">RNA-directed DNA polymerase</keyword>
<gene>
    <name evidence="11" type="ORF">VP01_276g15</name>
</gene>
<keyword evidence="7" id="KW-0229">DNA integration</keyword>
<keyword evidence="6" id="KW-0460">Magnesium</keyword>
<dbReference type="GO" id="GO:0046872">
    <property type="term" value="F:metal ion binding"/>
    <property type="evidence" value="ECO:0007669"/>
    <property type="project" value="UniProtKB-KW"/>
</dbReference>
<dbReference type="GO" id="GO:0003887">
    <property type="term" value="F:DNA-directed DNA polymerase activity"/>
    <property type="evidence" value="ECO:0007669"/>
    <property type="project" value="UniProtKB-KW"/>
</dbReference>
<evidence type="ECO:0000256" key="5">
    <source>
        <dbReference type="ARBA" id="ARBA00022801"/>
    </source>
</evidence>
<evidence type="ECO:0000256" key="2">
    <source>
        <dbReference type="ARBA" id="ARBA00022722"/>
    </source>
</evidence>
<dbReference type="GO" id="GO:0015074">
    <property type="term" value="P:DNA integration"/>
    <property type="evidence" value="ECO:0007669"/>
    <property type="project" value="UniProtKB-KW"/>
</dbReference>
<dbReference type="GO" id="GO:0016787">
    <property type="term" value="F:hydrolase activity"/>
    <property type="evidence" value="ECO:0007669"/>
    <property type="project" value="UniProtKB-KW"/>
</dbReference>
<comment type="caution">
    <text evidence="11">The sequence shown here is derived from an EMBL/GenBank/DDBJ whole genome shotgun (WGS) entry which is preliminary data.</text>
</comment>
<evidence type="ECO:0008006" key="13">
    <source>
        <dbReference type="Google" id="ProtNLM"/>
    </source>
</evidence>
<dbReference type="InterPro" id="IPR036397">
    <property type="entry name" value="RNaseH_sf"/>
</dbReference>
<evidence type="ECO:0000313" key="12">
    <source>
        <dbReference type="Proteomes" id="UP000037035"/>
    </source>
</evidence>
<sequence>MRGSYKGNFPCLNFKNVRERTFLSAAEELHKALGHVSYARLKQKLGVPLKNITRCEACALGKITKASFKSKNQQASRPFDELHLVLIGPISPTSREVNRYILTVVDSNTRYCSATPINLKSDI</sequence>
<keyword evidence="1" id="KW-0548">Nucleotidyltransferase</keyword>
<evidence type="ECO:0000313" key="11">
    <source>
        <dbReference type="EMBL" id="KNZ55095.1"/>
    </source>
</evidence>
<dbReference type="GO" id="GO:0004519">
    <property type="term" value="F:endonuclease activity"/>
    <property type="evidence" value="ECO:0007669"/>
    <property type="project" value="UniProtKB-KW"/>
</dbReference>
<keyword evidence="3" id="KW-0479">Metal-binding</keyword>
<evidence type="ECO:0000256" key="9">
    <source>
        <dbReference type="ARBA" id="ARBA00022932"/>
    </source>
</evidence>
<keyword evidence="4" id="KW-0255">Endonuclease</keyword>
<organism evidence="11 12">
    <name type="scientific">Puccinia sorghi</name>
    <dbReference type="NCBI Taxonomy" id="27349"/>
    <lineage>
        <taxon>Eukaryota</taxon>
        <taxon>Fungi</taxon>
        <taxon>Dikarya</taxon>
        <taxon>Basidiomycota</taxon>
        <taxon>Pucciniomycotina</taxon>
        <taxon>Pucciniomycetes</taxon>
        <taxon>Pucciniales</taxon>
        <taxon>Pucciniaceae</taxon>
        <taxon>Puccinia</taxon>
    </lineage>
</organism>
<keyword evidence="9" id="KW-0239">DNA-directed DNA polymerase</keyword>
<name>A0A0L6V4L8_9BASI</name>
<evidence type="ECO:0000256" key="4">
    <source>
        <dbReference type="ARBA" id="ARBA00022759"/>
    </source>
</evidence>
<dbReference type="Proteomes" id="UP000037035">
    <property type="component" value="Unassembled WGS sequence"/>
</dbReference>
<proteinExistence type="predicted"/>
<evidence type="ECO:0000256" key="1">
    <source>
        <dbReference type="ARBA" id="ARBA00022695"/>
    </source>
</evidence>
<dbReference type="OrthoDB" id="4369352at2759"/>
<dbReference type="InterPro" id="IPR039537">
    <property type="entry name" value="Retrotran_Ty1/copia-like"/>
</dbReference>
<keyword evidence="10" id="KW-0233">DNA recombination</keyword>
<dbReference type="PANTHER" id="PTHR42648">
    <property type="entry name" value="TRANSPOSASE, PUTATIVE-RELATED"/>
    <property type="match status" value="1"/>
</dbReference>
<dbReference type="VEuPathDB" id="FungiDB:VP01_276g15"/>
<protein>
    <recommendedName>
        <fullName evidence="13">GAG-pre-integrase domain-containing protein</fullName>
    </recommendedName>
</protein>
<reference evidence="11 12" key="1">
    <citation type="submission" date="2015-08" db="EMBL/GenBank/DDBJ databases">
        <title>Next Generation Sequencing and Analysis of the Genome of Puccinia sorghi L Schw, the Causal Agent of Maize Common Rust.</title>
        <authorList>
            <person name="Rochi L."/>
            <person name="Burguener G."/>
            <person name="Darino M."/>
            <person name="Turjanski A."/>
            <person name="Kreff E."/>
            <person name="Dieguez M.J."/>
            <person name="Sacco F."/>
        </authorList>
    </citation>
    <scope>NUCLEOTIDE SEQUENCE [LARGE SCALE GENOMIC DNA]</scope>
    <source>
        <strain evidence="11 12">RO10H11247</strain>
    </source>
</reference>
<keyword evidence="9" id="KW-0808">Transferase</keyword>
<dbReference type="Gene3D" id="3.30.420.10">
    <property type="entry name" value="Ribonuclease H-like superfamily/Ribonuclease H"/>
    <property type="match status" value="1"/>
</dbReference>
<dbReference type="EMBL" id="LAVV01007690">
    <property type="protein sequence ID" value="KNZ55095.1"/>
    <property type="molecule type" value="Genomic_DNA"/>
</dbReference>